<dbReference type="AlphaFoldDB" id="A0A3M3Y393"/>
<gene>
    <name evidence="1" type="ORF">NCTC10038_00924</name>
</gene>
<organism evidence="1 2">
    <name type="scientific">Pseudomonas fluorescens</name>
    <dbReference type="NCBI Taxonomy" id="294"/>
    <lineage>
        <taxon>Bacteria</taxon>
        <taxon>Pseudomonadati</taxon>
        <taxon>Pseudomonadota</taxon>
        <taxon>Gammaproteobacteria</taxon>
        <taxon>Pseudomonadales</taxon>
        <taxon>Pseudomonadaceae</taxon>
        <taxon>Pseudomonas</taxon>
    </lineage>
</organism>
<dbReference type="Proteomes" id="UP000248640">
    <property type="component" value="Chromosome 1"/>
</dbReference>
<dbReference type="Pfam" id="PF04449">
    <property type="entry name" value="Fimbrial_CS1"/>
    <property type="match status" value="1"/>
</dbReference>
<dbReference type="RefSeq" id="WP_084375851.1">
    <property type="nucleotide sequence ID" value="NZ_CBCRXZ010000034.1"/>
</dbReference>
<evidence type="ECO:0000313" key="2">
    <source>
        <dbReference type="Proteomes" id="UP000248640"/>
    </source>
</evidence>
<dbReference type="GeneID" id="61636923"/>
<evidence type="ECO:0000313" key="1">
    <source>
        <dbReference type="EMBL" id="SQF89541.1"/>
    </source>
</evidence>
<accession>A0A3M3Y393</accession>
<dbReference type="GO" id="GO:0009289">
    <property type="term" value="C:pilus"/>
    <property type="evidence" value="ECO:0007669"/>
    <property type="project" value="InterPro"/>
</dbReference>
<name>A0A3M3Y393_PSEFL</name>
<dbReference type="InterPro" id="IPR007540">
    <property type="entry name" value="Fimbrial_CS1-type"/>
</dbReference>
<reference evidence="1 2" key="1">
    <citation type="submission" date="2018-06" db="EMBL/GenBank/DDBJ databases">
        <authorList>
            <consortium name="Pathogen Informatics"/>
            <person name="Doyle S."/>
        </authorList>
    </citation>
    <scope>NUCLEOTIDE SEQUENCE [LARGE SCALE GENOMIC DNA]</scope>
    <source>
        <strain evidence="1 2">NCTC10038</strain>
    </source>
</reference>
<proteinExistence type="predicted"/>
<dbReference type="Gene3D" id="2.60.40.2040">
    <property type="entry name" value="CFA/I fimbrial subunit E, pilin domain"/>
    <property type="match status" value="1"/>
</dbReference>
<sequence length="164" mass="17103">MFKKFAVSLPLVFSVLGSSAVFAAGEATSHISIKAVIPSTSFNAQPLNPNFGLDEVMNYNVVTGELSELSAPYILKNSAGSIQASLRENSALLSNGSVGIPLTVKLGDVTLDTTAKEVVSVAQAKAGIQKNLSIKTTSKPKDGETGSFIGEVVIIFDNVVAPQF</sequence>
<dbReference type="EMBL" id="LS483372">
    <property type="protein sequence ID" value="SQF89541.1"/>
    <property type="molecule type" value="Genomic_DNA"/>
</dbReference>
<protein>
    <submittedName>
        <fullName evidence="1">Adhesin major subunit pilin</fullName>
    </submittedName>
</protein>